<dbReference type="RefSeq" id="WP_289164177.1">
    <property type="nucleotide sequence ID" value="NZ_JASZZN010000009.1"/>
</dbReference>
<dbReference type="SUPFAM" id="SSF53649">
    <property type="entry name" value="Alkaline phosphatase-like"/>
    <property type="match status" value="1"/>
</dbReference>
<dbReference type="Gene3D" id="1.25.10.10">
    <property type="entry name" value="Leucine-rich Repeat Variant"/>
    <property type="match status" value="1"/>
</dbReference>
<dbReference type="InterPro" id="IPR000917">
    <property type="entry name" value="Sulfatase_N"/>
</dbReference>
<evidence type="ECO:0000256" key="1">
    <source>
        <dbReference type="ARBA" id="ARBA00008779"/>
    </source>
</evidence>
<feature type="chain" id="PRO_5046037499" evidence="3">
    <location>
        <begin position="22"/>
        <end position="660"/>
    </location>
</feature>
<dbReference type="InterPro" id="IPR016024">
    <property type="entry name" value="ARM-type_fold"/>
</dbReference>
<accession>A0ABT7PJ60</accession>
<gene>
    <name evidence="5" type="ORF">QTN89_13880</name>
</gene>
<keyword evidence="6" id="KW-1185">Reference proteome</keyword>
<evidence type="ECO:0000256" key="3">
    <source>
        <dbReference type="SAM" id="SignalP"/>
    </source>
</evidence>
<sequence length="660" mass="73488">MRVFTFIAALVFGTLTVISTAAETLRAEVPNIVWINAEDMSPHLGCYGHPDARTPRIDQMASQGVVYHQAFATAPICSPSRSCLATGLYATSLGTQHLRCEVEIPSSIQPLAIRLRQAGYYCTNTGKSDYNFSPDGIWDRWTDELAPWEHRKSGQPFFGFITIGETHEGRINLKDRYDQAVEELKPEERHDPGMVTLPPFYPDTPEIRRIFAGMYDLATVFDHKVGAVLDSLEQSGDLENTFVFVFGDHGNGLPRYKRWLNDSGLRVPLIIHVPEKYRRLCPELAEGSDVEGSEHADTDRLVSFVDFPATALALAGCEIPPPLQGVPFLGTDVPPPRRYVFGARSRADDMFEISRSVFDGRYLYVRHFLPHLPYIQDSVIFDDRKASMRELRRLNHAGELAPPAAKMWADQKPVEELYDLQTDPHELINLADQAGLQSIKSKLRRQLKSWMLQHRDSGLLTEAEYQRRAHQQGTTPFDIMQSMQTETLTRILDAAWQVGKGRLDSRATANGISDSEAAVRYWSCVACTADAKCFGGAYDETIMHGLIVALGDDSPSVRIAAAEALLVCAPDNQMALTALGDALQHERPWVALEAASTLARLGKRVSSLRGVMQQVIDANRSAPGSPRPYKNFNYASFTGWALEIALERSDVGGDPQQQQP</sequence>
<evidence type="ECO:0000313" key="5">
    <source>
        <dbReference type="EMBL" id="MDM4016529.1"/>
    </source>
</evidence>
<dbReference type="EMBL" id="JASZZN010000009">
    <property type="protein sequence ID" value="MDM4016529.1"/>
    <property type="molecule type" value="Genomic_DNA"/>
</dbReference>
<evidence type="ECO:0000313" key="6">
    <source>
        <dbReference type="Proteomes" id="UP001239462"/>
    </source>
</evidence>
<name>A0ABT7PJ60_9BACT</name>
<dbReference type="SUPFAM" id="SSF48371">
    <property type="entry name" value="ARM repeat"/>
    <property type="match status" value="1"/>
</dbReference>
<dbReference type="CDD" id="cd16027">
    <property type="entry name" value="SGSH"/>
    <property type="match status" value="1"/>
</dbReference>
<feature type="signal peptide" evidence="3">
    <location>
        <begin position="1"/>
        <end position="21"/>
    </location>
</feature>
<reference evidence="5 6" key="1">
    <citation type="submission" date="2023-06" db="EMBL/GenBank/DDBJ databases">
        <title>Roseiconus lacunae JC819 isolated from Gulf of Mannar region, Tamil Nadu.</title>
        <authorList>
            <person name="Pk S."/>
            <person name="Ch S."/>
            <person name="Ch V.R."/>
        </authorList>
    </citation>
    <scope>NUCLEOTIDE SEQUENCE [LARGE SCALE GENOMIC DNA]</scope>
    <source>
        <strain evidence="5 6">JC819</strain>
    </source>
</reference>
<organism evidence="5 6">
    <name type="scientific">Roseiconus lacunae</name>
    <dbReference type="NCBI Taxonomy" id="2605694"/>
    <lineage>
        <taxon>Bacteria</taxon>
        <taxon>Pseudomonadati</taxon>
        <taxon>Planctomycetota</taxon>
        <taxon>Planctomycetia</taxon>
        <taxon>Pirellulales</taxon>
        <taxon>Pirellulaceae</taxon>
        <taxon>Roseiconus</taxon>
    </lineage>
</organism>
<dbReference type="InterPro" id="IPR011989">
    <property type="entry name" value="ARM-like"/>
</dbReference>
<keyword evidence="3" id="KW-0732">Signal</keyword>
<feature type="domain" description="Sulfatase N-terminal" evidence="4">
    <location>
        <begin position="138"/>
        <end position="316"/>
    </location>
</feature>
<dbReference type="InterPro" id="IPR017850">
    <property type="entry name" value="Alkaline_phosphatase_core_sf"/>
</dbReference>
<protein>
    <submittedName>
        <fullName evidence="5">Sulfatase-like hydrolase/transferase</fullName>
    </submittedName>
</protein>
<dbReference type="InterPro" id="IPR050738">
    <property type="entry name" value="Sulfatase"/>
</dbReference>
<dbReference type="Pfam" id="PF13646">
    <property type="entry name" value="HEAT_2"/>
    <property type="match status" value="1"/>
</dbReference>
<comment type="similarity">
    <text evidence="1">Belongs to the sulfatase family.</text>
</comment>
<comment type="caution">
    <text evidence="5">The sequence shown here is derived from an EMBL/GenBank/DDBJ whole genome shotgun (WGS) entry which is preliminary data.</text>
</comment>
<dbReference type="Pfam" id="PF00884">
    <property type="entry name" value="Sulfatase"/>
    <property type="match status" value="2"/>
</dbReference>
<proteinExistence type="inferred from homology"/>
<dbReference type="PANTHER" id="PTHR42693">
    <property type="entry name" value="ARYLSULFATASE FAMILY MEMBER"/>
    <property type="match status" value="1"/>
</dbReference>
<dbReference type="Gene3D" id="3.40.720.10">
    <property type="entry name" value="Alkaline Phosphatase, subunit A"/>
    <property type="match status" value="1"/>
</dbReference>
<evidence type="ECO:0000259" key="4">
    <source>
        <dbReference type="Pfam" id="PF00884"/>
    </source>
</evidence>
<dbReference type="PANTHER" id="PTHR42693:SF53">
    <property type="entry name" value="ENDO-4-O-SULFATASE"/>
    <property type="match status" value="1"/>
</dbReference>
<feature type="domain" description="Sulfatase N-terminal" evidence="4">
    <location>
        <begin position="30"/>
        <end position="129"/>
    </location>
</feature>
<evidence type="ECO:0000256" key="2">
    <source>
        <dbReference type="ARBA" id="ARBA00022801"/>
    </source>
</evidence>
<keyword evidence="2" id="KW-0378">Hydrolase</keyword>
<dbReference type="Proteomes" id="UP001239462">
    <property type="component" value="Unassembled WGS sequence"/>
</dbReference>